<keyword evidence="7 9" id="KW-1133">Transmembrane helix</keyword>
<comment type="subunit">
    <text evidence="2 10">The complex is composed of two ATP-binding proteins (UgpC), two transmembrane proteins (UgpA and UgpE) and a solute-binding protein (UgpB).</text>
</comment>
<comment type="subcellular location">
    <subcellularLocation>
        <location evidence="10">Cell inner membrane</location>
        <topology evidence="10">Multi-pass membrane protein</topology>
    </subcellularLocation>
    <subcellularLocation>
        <location evidence="1 9">Cell membrane</location>
        <topology evidence="1 9">Multi-pass membrane protein</topology>
    </subcellularLocation>
</comment>
<keyword evidence="4 9" id="KW-0813">Transport</keyword>
<evidence type="ECO:0000256" key="6">
    <source>
        <dbReference type="ARBA" id="ARBA00022692"/>
    </source>
</evidence>
<gene>
    <name evidence="10" type="primary">ugpE</name>
    <name evidence="12" type="ORF">ACFFIC_10400</name>
</gene>
<evidence type="ECO:0000256" key="4">
    <source>
        <dbReference type="ARBA" id="ARBA00022448"/>
    </source>
</evidence>
<dbReference type="EMBL" id="JBHLVZ010000019">
    <property type="protein sequence ID" value="MFC0385956.1"/>
    <property type="molecule type" value="Genomic_DNA"/>
</dbReference>
<evidence type="ECO:0000313" key="12">
    <source>
        <dbReference type="EMBL" id="MFC0385956.1"/>
    </source>
</evidence>
<comment type="function">
    <text evidence="10">Part of the ABC transporter complex UgpBAEC involved in sn-glycerol-3-phosphate (G3P) import. Probably responsible for the translocation of the substrate across the membrane.</text>
</comment>
<keyword evidence="10" id="KW-0997">Cell inner membrane</keyword>
<keyword evidence="6 9" id="KW-0812">Transmembrane</keyword>
<dbReference type="InterPro" id="IPR035906">
    <property type="entry name" value="MetI-like_sf"/>
</dbReference>
<comment type="caution">
    <text evidence="10">Lacks conserved residue(s) required for the propagation of feature annotation.</text>
</comment>
<evidence type="ECO:0000256" key="2">
    <source>
        <dbReference type="ARBA" id="ARBA00011557"/>
    </source>
</evidence>
<dbReference type="Pfam" id="PF00528">
    <property type="entry name" value="BPD_transp_1"/>
    <property type="match status" value="1"/>
</dbReference>
<dbReference type="PROSITE" id="PS50928">
    <property type="entry name" value="ABC_TM1"/>
    <property type="match status" value="1"/>
</dbReference>
<organism evidence="12 13">
    <name type="scientific">Muricoccus vinaceus</name>
    <dbReference type="NCBI Taxonomy" id="424704"/>
    <lineage>
        <taxon>Bacteria</taxon>
        <taxon>Pseudomonadati</taxon>
        <taxon>Pseudomonadota</taxon>
        <taxon>Alphaproteobacteria</taxon>
        <taxon>Acetobacterales</taxon>
        <taxon>Roseomonadaceae</taxon>
        <taxon>Muricoccus</taxon>
    </lineage>
</organism>
<evidence type="ECO:0000256" key="7">
    <source>
        <dbReference type="ARBA" id="ARBA00022989"/>
    </source>
</evidence>
<evidence type="ECO:0000256" key="9">
    <source>
        <dbReference type="RuleBase" id="RU363032"/>
    </source>
</evidence>
<feature type="domain" description="ABC transmembrane type-1" evidence="11">
    <location>
        <begin position="1"/>
        <end position="87"/>
    </location>
</feature>
<proteinExistence type="inferred from homology"/>
<sequence>MQAITGWRPEVSANWSLLNSYVGLIFPLMASATATFLFRQFFLTIPDELCDAARMDGASPLRFFGTILLPMSRPNLAALCIIFFLFG</sequence>
<comment type="similarity">
    <text evidence="9">Belongs to the binding-protein-dependent transport system permease family.</text>
</comment>
<evidence type="ECO:0000259" key="11">
    <source>
        <dbReference type="PROSITE" id="PS50928"/>
    </source>
</evidence>
<feature type="transmembrane region" description="Helical" evidence="9">
    <location>
        <begin position="63"/>
        <end position="86"/>
    </location>
</feature>
<dbReference type="InterPro" id="IPR000515">
    <property type="entry name" value="MetI-like"/>
</dbReference>
<protein>
    <recommendedName>
        <fullName evidence="3 10">sn-glycerol-3-phosphate transport system permease protein UgpE</fullName>
    </recommendedName>
</protein>
<evidence type="ECO:0000256" key="1">
    <source>
        <dbReference type="ARBA" id="ARBA00004651"/>
    </source>
</evidence>
<name>A0ABV6IQS2_9PROT</name>
<dbReference type="SUPFAM" id="SSF161098">
    <property type="entry name" value="MetI-like"/>
    <property type="match status" value="1"/>
</dbReference>
<evidence type="ECO:0000256" key="5">
    <source>
        <dbReference type="ARBA" id="ARBA00022475"/>
    </source>
</evidence>
<evidence type="ECO:0000256" key="10">
    <source>
        <dbReference type="RuleBase" id="RU363056"/>
    </source>
</evidence>
<dbReference type="CDD" id="cd06261">
    <property type="entry name" value="TM_PBP2"/>
    <property type="match status" value="1"/>
</dbReference>
<dbReference type="PANTHER" id="PTHR43744:SF8">
    <property type="entry name" value="SN-GLYCEROL-3-PHOSPHATE TRANSPORT SYSTEM PERMEASE PROTEIN UGPE"/>
    <property type="match status" value="1"/>
</dbReference>
<comment type="caution">
    <text evidence="12">The sequence shown here is derived from an EMBL/GenBank/DDBJ whole genome shotgun (WGS) entry which is preliminary data.</text>
</comment>
<keyword evidence="5 10" id="KW-1003">Cell membrane</keyword>
<evidence type="ECO:0000313" key="13">
    <source>
        <dbReference type="Proteomes" id="UP001589789"/>
    </source>
</evidence>
<keyword evidence="13" id="KW-1185">Reference proteome</keyword>
<keyword evidence="8 9" id="KW-0472">Membrane</keyword>
<evidence type="ECO:0000256" key="3">
    <source>
        <dbReference type="ARBA" id="ARBA00020515"/>
    </source>
</evidence>
<feature type="transmembrane region" description="Helical" evidence="9">
    <location>
        <begin position="20"/>
        <end position="42"/>
    </location>
</feature>
<dbReference type="Proteomes" id="UP001589789">
    <property type="component" value="Unassembled WGS sequence"/>
</dbReference>
<evidence type="ECO:0000256" key="8">
    <source>
        <dbReference type="ARBA" id="ARBA00023136"/>
    </source>
</evidence>
<dbReference type="Gene3D" id="1.10.3720.10">
    <property type="entry name" value="MetI-like"/>
    <property type="match status" value="1"/>
</dbReference>
<dbReference type="PANTHER" id="PTHR43744">
    <property type="entry name" value="ABC TRANSPORTER PERMEASE PROTEIN MG189-RELATED-RELATED"/>
    <property type="match status" value="1"/>
</dbReference>
<accession>A0ABV6IQS2</accession>
<reference evidence="12 13" key="1">
    <citation type="submission" date="2024-09" db="EMBL/GenBank/DDBJ databases">
        <authorList>
            <person name="Sun Q."/>
            <person name="Mori K."/>
        </authorList>
    </citation>
    <scope>NUCLEOTIDE SEQUENCE [LARGE SCALE GENOMIC DNA]</scope>
    <source>
        <strain evidence="12 13">CCM 7468</strain>
    </source>
</reference>